<dbReference type="STRING" id="1393034.HMPREF3192_00571"/>
<dbReference type="RefSeq" id="WP_066305030.1">
    <property type="nucleotide sequence ID" value="NZ_KQ959487.1"/>
</dbReference>
<gene>
    <name evidence="1" type="ORF">HMPREF3192_00571</name>
</gene>
<sequence length="264" mass="29560">MSELDSYIRRASETLRGGDGSAIDAIAREIVSAFNAEIPNLSHYRGARITGGDNRHTAADLRKLIGKLRVLRDGKDRELYGPYGLETVTNHIHLLERTAEDGIEGEDLRAVYETIDCIYVNRYGFYVDGLSGYGYREYELCPQQTELRIEKLKVIRDEEFRKLKIAEAQAASVSMVQNASASAEANVQVTVETTFEQIDKLPETTLSDDDKTLLKGMIGDLNTKDESKRDSKLSKLQSWLADKGTDVFIAAMPYIVQLIKSQLS</sequence>
<comment type="caution">
    <text evidence="1">The sequence shown here is derived from an EMBL/GenBank/DDBJ whole genome shotgun (WGS) entry which is preliminary data.</text>
</comment>
<evidence type="ECO:0000313" key="2">
    <source>
        <dbReference type="Proteomes" id="UP000070675"/>
    </source>
</evidence>
<protein>
    <recommendedName>
        <fullName evidence="3">AbiTii domain-containing protein</fullName>
    </recommendedName>
</protein>
<organism evidence="1 2">
    <name type="scientific">Atopobium deltae</name>
    <dbReference type="NCBI Taxonomy" id="1393034"/>
    <lineage>
        <taxon>Bacteria</taxon>
        <taxon>Bacillati</taxon>
        <taxon>Actinomycetota</taxon>
        <taxon>Coriobacteriia</taxon>
        <taxon>Coriobacteriales</taxon>
        <taxon>Atopobiaceae</taxon>
        <taxon>Atopobium</taxon>
    </lineage>
</organism>
<proteinExistence type="predicted"/>
<dbReference type="PATRIC" id="fig|1393034.3.peg.553"/>
<evidence type="ECO:0000313" key="1">
    <source>
        <dbReference type="EMBL" id="KXB35206.1"/>
    </source>
</evidence>
<dbReference type="OrthoDB" id="3194708at2"/>
<keyword evidence="2" id="KW-1185">Reference proteome</keyword>
<name>A0A133XW86_9ACTN</name>
<dbReference type="Proteomes" id="UP000070675">
    <property type="component" value="Unassembled WGS sequence"/>
</dbReference>
<reference evidence="2" key="1">
    <citation type="submission" date="2016-01" db="EMBL/GenBank/DDBJ databases">
        <authorList>
            <person name="Mitreva M."/>
            <person name="Pepin K.H."/>
            <person name="Mihindukulasuriya K.A."/>
            <person name="Fulton R."/>
            <person name="Fronick C."/>
            <person name="O'Laughlin M."/>
            <person name="Miner T."/>
            <person name="Herter B."/>
            <person name="Rosa B.A."/>
            <person name="Cordes M."/>
            <person name="Tomlinson C."/>
            <person name="Wollam A."/>
            <person name="Palsikar V.B."/>
            <person name="Mardis E.R."/>
            <person name="Wilson R.K."/>
        </authorList>
    </citation>
    <scope>NUCLEOTIDE SEQUENCE [LARGE SCALE GENOMIC DNA]</scope>
    <source>
        <strain evidence="2">DNF00019</strain>
    </source>
</reference>
<accession>A0A133XW86</accession>
<dbReference type="AlphaFoldDB" id="A0A133XW86"/>
<dbReference type="EMBL" id="LSCR01000006">
    <property type="protein sequence ID" value="KXB35206.1"/>
    <property type="molecule type" value="Genomic_DNA"/>
</dbReference>
<evidence type="ECO:0008006" key="3">
    <source>
        <dbReference type="Google" id="ProtNLM"/>
    </source>
</evidence>